<keyword evidence="13" id="KW-1185">Reference proteome</keyword>
<proteinExistence type="predicted"/>
<dbReference type="SUPFAM" id="SSF52540">
    <property type="entry name" value="P-loop containing nucleoside triphosphate hydrolases"/>
    <property type="match status" value="1"/>
</dbReference>
<dbReference type="SMART" id="SM00382">
    <property type="entry name" value="AAA"/>
    <property type="match status" value="1"/>
</dbReference>
<dbReference type="OrthoDB" id="66620at2759"/>
<dbReference type="GO" id="GO:0016020">
    <property type="term" value="C:membrane"/>
    <property type="evidence" value="ECO:0007669"/>
    <property type="project" value="UniProtKB-SubCell"/>
</dbReference>
<dbReference type="EMBL" id="CP014586">
    <property type="protein sequence ID" value="ANZ76406.1"/>
    <property type="molecule type" value="Genomic_DNA"/>
</dbReference>
<dbReference type="PROSITE" id="PS50893">
    <property type="entry name" value="ABC_TRANSPORTER_2"/>
    <property type="match status" value="1"/>
</dbReference>
<feature type="domain" description="ABC transporter" evidence="11">
    <location>
        <begin position="355"/>
        <end position="599"/>
    </location>
</feature>
<keyword evidence="3 9" id="KW-0812">Transmembrane</keyword>
<feature type="chain" id="PRO_5008539418" evidence="10">
    <location>
        <begin position="17"/>
        <end position="987"/>
    </location>
</feature>
<comment type="subcellular location">
    <subcellularLocation>
        <location evidence="1">Membrane</location>
        <topology evidence="1">Multi-pass membrane protein</topology>
    </subcellularLocation>
</comment>
<dbReference type="CDD" id="cd03213">
    <property type="entry name" value="ABCG_EPDR"/>
    <property type="match status" value="1"/>
</dbReference>
<keyword evidence="6 9" id="KW-1133">Transmembrane helix</keyword>
<name>A0A1B2JEE5_PICPA</name>
<keyword evidence="7 9" id="KW-0472">Membrane</keyword>
<evidence type="ECO:0000256" key="1">
    <source>
        <dbReference type="ARBA" id="ARBA00004141"/>
    </source>
</evidence>
<dbReference type="Gene3D" id="3.40.50.300">
    <property type="entry name" value="P-loop containing nucleotide triphosphate hydrolases"/>
    <property type="match status" value="1"/>
</dbReference>
<feature type="transmembrane region" description="Helical" evidence="9">
    <location>
        <begin position="848"/>
        <end position="870"/>
    </location>
</feature>
<evidence type="ECO:0000256" key="9">
    <source>
        <dbReference type="SAM" id="Phobius"/>
    </source>
</evidence>
<dbReference type="InterPro" id="IPR003439">
    <property type="entry name" value="ABC_transporter-like_ATP-bd"/>
</dbReference>
<evidence type="ECO:0000313" key="13">
    <source>
        <dbReference type="Proteomes" id="UP000094565"/>
    </source>
</evidence>
<evidence type="ECO:0000256" key="7">
    <source>
        <dbReference type="ARBA" id="ARBA00023136"/>
    </source>
</evidence>
<dbReference type="PROSITE" id="PS01186">
    <property type="entry name" value="EGF_2"/>
    <property type="match status" value="1"/>
</dbReference>
<dbReference type="InterPro" id="IPR050352">
    <property type="entry name" value="ABCG_transporters"/>
</dbReference>
<feature type="compositionally biased region" description="Acidic residues" evidence="8">
    <location>
        <begin position="333"/>
        <end position="342"/>
    </location>
</feature>
<organism evidence="12 13">
    <name type="scientific">Komagataella pastoris</name>
    <name type="common">Yeast</name>
    <name type="synonym">Pichia pastoris</name>
    <dbReference type="NCBI Taxonomy" id="4922"/>
    <lineage>
        <taxon>Eukaryota</taxon>
        <taxon>Fungi</taxon>
        <taxon>Dikarya</taxon>
        <taxon>Ascomycota</taxon>
        <taxon>Saccharomycotina</taxon>
        <taxon>Pichiomycetes</taxon>
        <taxon>Pichiales</taxon>
        <taxon>Pichiaceae</taxon>
        <taxon>Komagataella</taxon>
    </lineage>
</organism>
<keyword evidence="2" id="KW-0813">Transport</keyword>
<feature type="transmembrane region" description="Helical" evidence="9">
    <location>
        <begin position="808"/>
        <end position="836"/>
    </location>
</feature>
<dbReference type="CDD" id="cd00055">
    <property type="entry name" value="EGF_Lam"/>
    <property type="match status" value="1"/>
</dbReference>
<dbReference type="PROSITE" id="PS00211">
    <property type="entry name" value="ABC_TRANSPORTER_1"/>
    <property type="match status" value="1"/>
</dbReference>
<feature type="region of interest" description="Disordered" evidence="8">
    <location>
        <begin position="323"/>
        <end position="346"/>
    </location>
</feature>
<dbReference type="InterPro" id="IPR002049">
    <property type="entry name" value="LE_dom"/>
</dbReference>
<feature type="transmembrane region" description="Helical" evidence="9">
    <location>
        <begin position="877"/>
        <end position="895"/>
    </location>
</feature>
<dbReference type="PROSITE" id="PS00022">
    <property type="entry name" value="EGF_1"/>
    <property type="match status" value="1"/>
</dbReference>
<evidence type="ECO:0000256" key="6">
    <source>
        <dbReference type="ARBA" id="ARBA00022989"/>
    </source>
</evidence>
<evidence type="ECO:0000259" key="11">
    <source>
        <dbReference type="PROSITE" id="PS50893"/>
    </source>
</evidence>
<dbReference type="PANTHER" id="PTHR48041:SF2">
    <property type="entry name" value="ATP-DEPENDENT PERMEASE-RELATED"/>
    <property type="match status" value="1"/>
</dbReference>
<evidence type="ECO:0000313" key="12">
    <source>
        <dbReference type="EMBL" id="ANZ76406.1"/>
    </source>
</evidence>
<dbReference type="Proteomes" id="UP000094565">
    <property type="component" value="Chromosome 3"/>
</dbReference>
<keyword evidence="5" id="KW-0067">ATP-binding</keyword>
<gene>
    <name evidence="12" type="primary">ADP1</name>
    <name evidence="12" type="ORF">ATY40_BA7503570</name>
</gene>
<dbReference type="AlphaFoldDB" id="A0A1B2JEE5"/>
<dbReference type="Pfam" id="PF01061">
    <property type="entry name" value="ABC2_membrane"/>
    <property type="match status" value="1"/>
</dbReference>
<dbReference type="InterPro" id="IPR000742">
    <property type="entry name" value="EGF"/>
</dbReference>
<feature type="transmembrane region" description="Helical" evidence="9">
    <location>
        <begin position="733"/>
        <end position="753"/>
    </location>
</feature>
<evidence type="ECO:0000256" key="2">
    <source>
        <dbReference type="ARBA" id="ARBA00022448"/>
    </source>
</evidence>
<dbReference type="GO" id="GO:0016887">
    <property type="term" value="F:ATP hydrolysis activity"/>
    <property type="evidence" value="ECO:0007669"/>
    <property type="project" value="InterPro"/>
</dbReference>
<feature type="transmembrane region" description="Helical" evidence="9">
    <location>
        <begin position="765"/>
        <end position="787"/>
    </location>
</feature>
<dbReference type="InterPro" id="IPR027417">
    <property type="entry name" value="P-loop_NTPase"/>
</dbReference>
<feature type="transmembrane region" description="Helical" evidence="9">
    <location>
        <begin position="961"/>
        <end position="984"/>
    </location>
</feature>
<keyword evidence="4" id="KW-0547">Nucleotide-binding</keyword>
<sequence>MLAVLALTLALRLVQAANAIASTTDDGDKCPPVFNCNLANFECKQFSACNEFTGQCECLDGFGGADCSEPLCGGLQDGRNRPLRPSPDEPCDCEPGWGGINCNLCLEDSVCDSFVPGDLKGTCYQSGIIVNKFHQLCNVTNAKILEILNGDLPQVTFSCNKTAQACDFQFWIQEDESFYCGLTDCNLDYDLAANTTHYRCDEVSCKCLAGKTLCGKSGSIDISDFLVETIKGPADFSCSLEGQDCKFSEPSMNDLIQNVFGDPYITLHCQSGECLHKSEIPGFDIPHKRRHTLRDLEALAIAVVASGIIIIASVYGISKSPLFSRSPQSPTLGDDDGEEGADGDSFLQTKNPVVFSFDSVSYEIDGKKVLQDSMGSVNPGECLAIMGGSGAGKTTLLDILSGKNKTGSKTANLYLNGEKLTTKKHLDSFSAISGFVDQEDCLIPTLTVYETVLNSALLRLPRDMSTASKKIKVLEILSELRILHIKDKVIGSDFERGISGGEKRRVSIACELVTSPSFLFLDEPTSGLDAFNAHNVVECLVKLARDFNRTIIFTIHQPRSNIVALFDKLVLLADGYLVYSGQMGHCNQFFLDHGYKCPTGYNIADFLVDITTDERVISVLDHSEENDIHKVIESTDSLGENLSREWEHYAVHREEYQDSPSTSRTKRKIHKLFTTSSLYEQLKSDIDHLHEQFSSNGFKSLVNQERPKGATFVQQLLILCSRTFKNTYRNPRLLLSHYVLSITMGLFCSYLYYDVANDISGFQNRLGLFFFLLTMFGFSSLTGLHIFSIERIVFIRERANQYYHPLSYYLSKMICDVVPLRIFPPLLLMVIIYPLVGLNMDDGKFQRSLLIMVLFNLATSIEVFIIGIVFEEPGAATMVGVLVMLFSLLFAGLFINKESIPVQINWFQNLSVFHYGYEALTVNEVNGLMLREHKYGLDIQVPGAVILSTFGFDVGALNIDIISLALMFGIFVILGYAALHALVYERR</sequence>
<accession>A0A1B2JEE5</accession>
<dbReference type="Pfam" id="PF00005">
    <property type="entry name" value="ABC_tran"/>
    <property type="match status" value="1"/>
</dbReference>
<reference evidence="12 13" key="1">
    <citation type="submission" date="2016-02" db="EMBL/GenBank/DDBJ databases">
        <title>Comparative genomic and transcriptomic foundation for Pichia pastoris.</title>
        <authorList>
            <person name="Love K.R."/>
            <person name="Shah K.A."/>
            <person name="Whittaker C.A."/>
            <person name="Wu J."/>
            <person name="Bartlett M.C."/>
            <person name="Ma D."/>
            <person name="Leeson R.L."/>
            <person name="Priest M."/>
            <person name="Young S.K."/>
            <person name="Love J.C."/>
        </authorList>
    </citation>
    <scope>NUCLEOTIDE SEQUENCE [LARGE SCALE GENOMIC DNA]</scope>
    <source>
        <strain evidence="12 13">ATCC 28485</strain>
    </source>
</reference>
<evidence type="ECO:0000256" key="10">
    <source>
        <dbReference type="SAM" id="SignalP"/>
    </source>
</evidence>
<evidence type="ECO:0000256" key="5">
    <source>
        <dbReference type="ARBA" id="ARBA00022840"/>
    </source>
</evidence>
<dbReference type="InterPro" id="IPR003593">
    <property type="entry name" value="AAA+_ATPase"/>
</dbReference>
<protein>
    <submittedName>
        <fullName evidence="12">BA75_03570T0</fullName>
    </submittedName>
</protein>
<evidence type="ECO:0000256" key="3">
    <source>
        <dbReference type="ARBA" id="ARBA00022692"/>
    </source>
</evidence>
<dbReference type="InterPro" id="IPR017871">
    <property type="entry name" value="ABC_transporter-like_CS"/>
</dbReference>
<feature type="signal peptide" evidence="10">
    <location>
        <begin position="1"/>
        <end position="16"/>
    </location>
</feature>
<evidence type="ECO:0000256" key="8">
    <source>
        <dbReference type="SAM" id="MobiDB-lite"/>
    </source>
</evidence>
<evidence type="ECO:0000256" key="4">
    <source>
        <dbReference type="ARBA" id="ARBA00022741"/>
    </source>
</evidence>
<keyword evidence="10" id="KW-0732">Signal</keyword>
<dbReference type="GO" id="GO:0140359">
    <property type="term" value="F:ABC-type transporter activity"/>
    <property type="evidence" value="ECO:0007669"/>
    <property type="project" value="InterPro"/>
</dbReference>
<dbReference type="InterPro" id="IPR013525">
    <property type="entry name" value="ABC2_TM"/>
</dbReference>
<dbReference type="GO" id="GO:0005524">
    <property type="term" value="F:ATP binding"/>
    <property type="evidence" value="ECO:0007669"/>
    <property type="project" value="UniProtKB-KW"/>
</dbReference>
<dbReference type="PANTHER" id="PTHR48041">
    <property type="entry name" value="ABC TRANSPORTER G FAMILY MEMBER 28"/>
    <property type="match status" value="1"/>
</dbReference>